<feature type="binding site" evidence="9">
    <location>
        <begin position="69"/>
        <end position="73"/>
    </location>
    <ligand>
        <name>substrate</name>
    </ligand>
</feature>
<keyword evidence="5 9" id="KW-0285">Flavoprotein</keyword>
<dbReference type="EC" id="1.3.-.-" evidence="9"/>
<dbReference type="UniPathway" id="UPA00070"/>
<dbReference type="InterPro" id="IPR033888">
    <property type="entry name" value="DHOD_1B"/>
</dbReference>
<dbReference type="eggNOG" id="COG0167">
    <property type="taxonomic scope" value="Bacteria"/>
</dbReference>
<feature type="domain" description="Dihydroorotate dehydrogenase catalytic" evidence="10">
    <location>
        <begin position="5"/>
        <end position="286"/>
    </location>
</feature>
<dbReference type="RefSeq" id="WP_036874802.1">
    <property type="nucleotide sequence ID" value="NZ_JRFA01000025.1"/>
</dbReference>
<organism evidence="11 13">
    <name type="scientific">Porphyromonas macacae</name>
    <dbReference type="NCBI Taxonomy" id="28115"/>
    <lineage>
        <taxon>Bacteria</taxon>
        <taxon>Pseudomonadati</taxon>
        <taxon>Bacteroidota</taxon>
        <taxon>Bacteroidia</taxon>
        <taxon>Bacteroidales</taxon>
        <taxon>Porphyromonadaceae</taxon>
        <taxon>Porphyromonas</taxon>
    </lineage>
</organism>
<dbReference type="InterPro" id="IPR001295">
    <property type="entry name" value="Dihydroorotate_DH_CS"/>
</dbReference>
<dbReference type="Gene3D" id="3.20.20.70">
    <property type="entry name" value="Aldolase class I"/>
    <property type="match status" value="1"/>
</dbReference>
<dbReference type="NCBIfam" id="TIGR01037">
    <property type="entry name" value="pyrD_sub1_fam"/>
    <property type="match status" value="1"/>
</dbReference>
<gene>
    <name evidence="9 12" type="primary">pyrD</name>
    <name evidence="11" type="ORF">HQ47_08685</name>
    <name evidence="12" type="ORF">NCTC11632_01490</name>
</gene>
<comment type="cofactor">
    <cofactor evidence="9">
        <name>FMN</name>
        <dbReference type="ChEBI" id="CHEBI:58210"/>
    </cofactor>
    <text evidence="9">Binds 1 FMN per subunit.</text>
</comment>
<feature type="binding site" evidence="9">
    <location>
        <begin position="243"/>
        <end position="244"/>
    </location>
    <ligand>
        <name>FMN</name>
        <dbReference type="ChEBI" id="CHEBI:58210"/>
    </ligand>
</feature>
<dbReference type="EMBL" id="JRFA01000025">
    <property type="protein sequence ID" value="KGN72930.1"/>
    <property type="molecule type" value="Genomic_DNA"/>
</dbReference>
<dbReference type="InterPro" id="IPR049622">
    <property type="entry name" value="Dihydroorotate_DH_I"/>
</dbReference>
<dbReference type="HAMAP" id="MF_00224">
    <property type="entry name" value="DHO_dh_type1"/>
    <property type="match status" value="1"/>
</dbReference>
<dbReference type="InterPro" id="IPR005720">
    <property type="entry name" value="Dihydroorotate_DH_cat"/>
</dbReference>
<evidence type="ECO:0000256" key="6">
    <source>
        <dbReference type="ARBA" id="ARBA00022643"/>
    </source>
</evidence>
<reference evidence="12 14" key="2">
    <citation type="submission" date="2018-06" db="EMBL/GenBank/DDBJ databases">
        <authorList>
            <consortium name="Pathogen Informatics"/>
            <person name="Doyle S."/>
        </authorList>
    </citation>
    <scope>NUCLEOTIDE SEQUENCE [LARGE SCALE GENOMIC DNA]</scope>
    <source>
        <strain evidence="12 14">NCTC11632</strain>
    </source>
</reference>
<reference evidence="11 13" key="1">
    <citation type="submission" date="2014-09" db="EMBL/GenBank/DDBJ databases">
        <title>Draft Genome Sequence of Porphyromonas macacae COT-192_OH2859.</title>
        <authorList>
            <person name="Wallis C."/>
            <person name="Deusch O."/>
            <person name="O'Flynn C."/>
            <person name="Davis I."/>
            <person name="Horsfall A."/>
            <person name="Kirkwood N."/>
            <person name="Harris S."/>
            <person name="Eisen J.A."/>
            <person name="Coil D.A."/>
            <person name="Darling A.E."/>
            <person name="Jospin G."/>
            <person name="Alexiev A."/>
        </authorList>
    </citation>
    <scope>NUCLEOTIDE SEQUENCE [LARGE SCALE GENOMIC DNA]</scope>
    <source>
        <strain evidence="13">COT-192 OH2859</strain>
        <strain evidence="11">COT-192_OH2859</strain>
    </source>
</reference>
<comment type="similarity">
    <text evidence="3 9">Belongs to the dihydroorotate dehydrogenase family. Type 1 subfamily.</text>
</comment>
<dbReference type="FunFam" id="3.20.20.70:FF:000027">
    <property type="entry name" value="Dihydropyrimidine dehydrogenase [NADP(+)]"/>
    <property type="match status" value="1"/>
</dbReference>
<evidence type="ECO:0000313" key="11">
    <source>
        <dbReference type="EMBL" id="KGN72930.1"/>
    </source>
</evidence>
<keyword evidence="6 9" id="KW-0288">FMN</keyword>
<name>A0A0A2E674_9PORP</name>
<dbReference type="GO" id="GO:0004152">
    <property type="term" value="F:dihydroorotate dehydrogenase activity"/>
    <property type="evidence" value="ECO:0007669"/>
    <property type="project" value="UniProtKB-UniRule"/>
</dbReference>
<dbReference type="NCBIfam" id="NF005574">
    <property type="entry name" value="PRK07259.1"/>
    <property type="match status" value="1"/>
</dbReference>
<comment type="caution">
    <text evidence="9">Lacks conserved residue(s) required for the propagation of feature annotation.</text>
</comment>
<protein>
    <recommendedName>
        <fullName evidence="9">Dihydroorotate dehydrogenase</fullName>
        <shortName evidence="9">DHOD</shortName>
        <shortName evidence="9">DHODase</shortName>
        <shortName evidence="9">DHOdehase</shortName>
        <ecNumber evidence="9">1.3.-.-</ecNumber>
    </recommendedName>
</protein>
<comment type="function">
    <text evidence="9">Catalyzes the conversion of dihydroorotate to orotate.</text>
</comment>
<feature type="binding site" evidence="9">
    <location>
        <begin position="45"/>
        <end position="46"/>
    </location>
    <ligand>
        <name>FMN</name>
        <dbReference type="ChEBI" id="CHEBI:58210"/>
    </ligand>
</feature>
<comment type="pathway">
    <text evidence="2 9">Pyrimidine metabolism; UMP biosynthesis via de novo pathway.</text>
</comment>
<keyword evidence="13" id="KW-1185">Reference proteome</keyword>
<dbReference type="SUPFAM" id="SSF51395">
    <property type="entry name" value="FMN-linked oxidoreductases"/>
    <property type="match status" value="1"/>
</dbReference>
<dbReference type="OrthoDB" id="9794954at2"/>
<dbReference type="InterPro" id="IPR013785">
    <property type="entry name" value="Aldolase_TIM"/>
</dbReference>
<evidence type="ECO:0000313" key="13">
    <source>
        <dbReference type="Proteomes" id="UP000030103"/>
    </source>
</evidence>
<feature type="binding site" evidence="9">
    <location>
        <position position="99"/>
    </location>
    <ligand>
        <name>FMN</name>
        <dbReference type="ChEBI" id="CHEBI:58210"/>
    </ligand>
</feature>
<feature type="binding site" evidence="9">
    <location>
        <position position="165"/>
    </location>
    <ligand>
        <name>FMN</name>
        <dbReference type="ChEBI" id="CHEBI:58210"/>
    </ligand>
</feature>
<dbReference type="Pfam" id="PF01180">
    <property type="entry name" value="DHO_dh"/>
    <property type="match status" value="1"/>
</dbReference>
<proteinExistence type="inferred from homology"/>
<evidence type="ECO:0000313" key="14">
    <source>
        <dbReference type="Proteomes" id="UP000254156"/>
    </source>
</evidence>
<dbReference type="PANTHER" id="PTHR48109">
    <property type="entry name" value="DIHYDROOROTATE DEHYDROGENASE (QUINONE), MITOCHONDRIAL-RELATED"/>
    <property type="match status" value="1"/>
</dbReference>
<dbReference type="GO" id="GO:0005737">
    <property type="term" value="C:cytoplasm"/>
    <property type="evidence" value="ECO:0007669"/>
    <property type="project" value="UniProtKB-SubCell"/>
</dbReference>
<feature type="binding site" evidence="9">
    <location>
        <position position="191"/>
    </location>
    <ligand>
        <name>FMN</name>
        <dbReference type="ChEBI" id="CHEBI:58210"/>
    </ligand>
</feature>
<dbReference type="InterPro" id="IPR050074">
    <property type="entry name" value="DHO_dehydrogenase"/>
</dbReference>
<dbReference type="InterPro" id="IPR012135">
    <property type="entry name" value="Dihydroorotate_DH_1_2"/>
</dbReference>
<dbReference type="CDD" id="cd04740">
    <property type="entry name" value="DHOD_1B_like"/>
    <property type="match status" value="1"/>
</dbReference>
<evidence type="ECO:0000256" key="2">
    <source>
        <dbReference type="ARBA" id="ARBA00004725"/>
    </source>
</evidence>
<dbReference type="Proteomes" id="UP000030103">
    <property type="component" value="Unassembled WGS sequence"/>
</dbReference>
<evidence type="ECO:0000256" key="1">
    <source>
        <dbReference type="ARBA" id="ARBA00004496"/>
    </source>
</evidence>
<dbReference type="InterPro" id="IPR024920">
    <property type="entry name" value="Dihydroorotate_DH_1"/>
</dbReference>
<dbReference type="GO" id="GO:0044205">
    <property type="term" value="P:'de novo' UMP biosynthetic process"/>
    <property type="evidence" value="ECO:0007669"/>
    <property type="project" value="UniProtKB-UniRule"/>
</dbReference>
<dbReference type="Proteomes" id="UP000254156">
    <property type="component" value="Unassembled WGS sequence"/>
</dbReference>
<evidence type="ECO:0000256" key="8">
    <source>
        <dbReference type="ARBA" id="ARBA00023002"/>
    </source>
</evidence>
<dbReference type="PANTHER" id="PTHR48109:SF1">
    <property type="entry name" value="DIHYDROOROTATE DEHYDROGENASE (FUMARATE)"/>
    <property type="match status" value="1"/>
</dbReference>
<feature type="binding site" evidence="9">
    <location>
        <begin position="192"/>
        <end position="193"/>
    </location>
    <ligand>
        <name>substrate</name>
    </ligand>
</feature>
<dbReference type="EMBL" id="UGTF01000002">
    <property type="protein sequence ID" value="SUB89387.1"/>
    <property type="molecule type" value="Genomic_DNA"/>
</dbReference>
<dbReference type="PROSITE" id="PS00912">
    <property type="entry name" value="DHODEHASE_2"/>
    <property type="match status" value="1"/>
</dbReference>
<dbReference type="AlphaFoldDB" id="A0A0A2E674"/>
<dbReference type="GO" id="GO:0006207">
    <property type="term" value="P:'de novo' pyrimidine nucleobase biosynthetic process"/>
    <property type="evidence" value="ECO:0007669"/>
    <property type="project" value="InterPro"/>
</dbReference>
<dbReference type="PROSITE" id="PS00911">
    <property type="entry name" value="DHODEHASE_1"/>
    <property type="match status" value="1"/>
</dbReference>
<comment type="catalytic activity">
    <reaction evidence="9">
        <text>(S)-dihydroorotate + A = orotate + AH2</text>
        <dbReference type="Rhea" id="RHEA:18073"/>
        <dbReference type="ChEBI" id="CHEBI:13193"/>
        <dbReference type="ChEBI" id="CHEBI:17499"/>
        <dbReference type="ChEBI" id="CHEBI:30839"/>
        <dbReference type="ChEBI" id="CHEBI:30864"/>
    </reaction>
</comment>
<feature type="binding site" evidence="9">
    <location>
        <position position="127"/>
    </location>
    <ligand>
        <name>FMN</name>
        <dbReference type="ChEBI" id="CHEBI:58210"/>
    </ligand>
</feature>
<evidence type="ECO:0000256" key="9">
    <source>
        <dbReference type="HAMAP-Rule" id="MF_00224"/>
    </source>
</evidence>
<keyword evidence="4 9" id="KW-0963">Cytoplasm</keyword>
<feature type="binding site" evidence="9">
    <location>
        <position position="21"/>
    </location>
    <ligand>
        <name>FMN</name>
        <dbReference type="ChEBI" id="CHEBI:58210"/>
    </ligand>
</feature>
<feature type="binding site" evidence="9">
    <location>
        <position position="127"/>
    </location>
    <ligand>
        <name>substrate</name>
    </ligand>
</feature>
<dbReference type="STRING" id="28115.HQ47_08685"/>
<keyword evidence="7 9" id="KW-0665">Pyrimidine biosynthesis</keyword>
<keyword evidence="8 9" id="KW-0560">Oxidoreductase</keyword>
<sequence>MVNTKVRIGTLELKNPVMTASGTFGYGTEFEPFMDIERLGGIVVKGTTLNPRQGNPYPRMAETPAGMLNAVGLQNKGVHYFADHIYPQIKDINTKILVNVSGSTIEDYTETARIINQLEHIPAIELNISCPNVKEGGMAFGVTCGGAASVVKAVRAVYRKPLIVKLSPNVTDITEIAKAVEAEGADAISMINTLLGMAIDAESRRPLLSTITGGLSGPAVKPVALRMVWQTYRAVKIPIIGMGGICNATDAIEFMLAGASAIQVGAYNFVDPAIGVKVVDGIEEYMLRHHIKNITDITGALEI</sequence>
<accession>A0A0A2E674</accession>
<feature type="active site" description="Nucleophile" evidence="9">
    <location>
        <position position="130"/>
    </location>
</feature>
<evidence type="ECO:0000259" key="10">
    <source>
        <dbReference type="Pfam" id="PF01180"/>
    </source>
</evidence>
<evidence type="ECO:0000256" key="4">
    <source>
        <dbReference type="ARBA" id="ARBA00022490"/>
    </source>
</evidence>
<comment type="subcellular location">
    <subcellularLocation>
        <location evidence="1 9">Cytoplasm</location>
    </subcellularLocation>
</comment>
<evidence type="ECO:0000256" key="3">
    <source>
        <dbReference type="ARBA" id="ARBA00008008"/>
    </source>
</evidence>
<evidence type="ECO:0000256" key="7">
    <source>
        <dbReference type="ARBA" id="ARBA00022975"/>
    </source>
</evidence>
<evidence type="ECO:0000256" key="5">
    <source>
        <dbReference type="ARBA" id="ARBA00022630"/>
    </source>
</evidence>
<feature type="binding site" evidence="9">
    <location>
        <position position="217"/>
    </location>
    <ligand>
        <name>FMN</name>
        <dbReference type="ChEBI" id="CHEBI:58210"/>
    </ligand>
</feature>
<dbReference type="PIRSF" id="PIRSF000164">
    <property type="entry name" value="DHO_oxidase"/>
    <property type="match status" value="1"/>
</dbReference>
<evidence type="ECO:0000313" key="12">
    <source>
        <dbReference type="EMBL" id="SUB89387.1"/>
    </source>
</evidence>
<feature type="binding site" evidence="9">
    <location>
        <position position="45"/>
    </location>
    <ligand>
        <name>substrate</name>
    </ligand>
</feature>